<accession>A0A094XDK9</accession>
<protein>
    <submittedName>
        <fullName evidence="2">Transcriptional regulator</fullName>
    </submittedName>
</protein>
<feature type="region of interest" description="Disordered" evidence="1">
    <location>
        <begin position="359"/>
        <end position="381"/>
    </location>
</feature>
<dbReference type="eggNOG" id="ENOG502Z9KA">
    <property type="taxonomic scope" value="Bacteria"/>
</dbReference>
<evidence type="ECO:0000313" key="3">
    <source>
        <dbReference type="EMBL" id="THG91315.1"/>
    </source>
</evidence>
<dbReference type="OrthoDB" id="2534901at2"/>
<evidence type="ECO:0000313" key="5">
    <source>
        <dbReference type="Proteomes" id="UP000297014"/>
    </source>
</evidence>
<dbReference type="Proteomes" id="UP000297014">
    <property type="component" value="Unassembled WGS sequence"/>
</dbReference>
<reference evidence="2 4" key="1">
    <citation type="journal article" date="2014" name="Genome Announc.">
        <title>Draft Genome Sequence of Bacillus alcalophilus AV1934, a Classic Alkaliphile Isolated from Human Feces in 1934.</title>
        <authorList>
            <person name="Attie O."/>
            <person name="Jayaprakash A."/>
            <person name="Shah H."/>
            <person name="Paulsen I.T."/>
            <person name="Morino M."/>
            <person name="Takahashi Y."/>
            <person name="Narumi I."/>
            <person name="Sachidanandam R."/>
            <person name="Satoh K."/>
            <person name="Ito M."/>
            <person name="Krulwich T.A."/>
        </authorList>
    </citation>
    <scope>NUCLEOTIDE SEQUENCE [LARGE SCALE GENOMIC DNA]</scope>
    <source>
        <strain evidence="2 4">AV1934</strain>
    </source>
</reference>
<sequence length="381" mass="42277">MLSLWMKNPVGEEEPLKSDSVRLNATVSELKPEDIPLAPDVDLDAIKDGDDSPMEIVVEVPVGKSKRGWNYQEGSLKAIVNHVQKHTLNGFLGHQTEEEVSNRFVEPVTHWVGAVYDEQNKVAYFRGVVDKDADKLKRWIKTKRIKQVSIFGYPKISKKVSGEVDVIDYRPLSIDWTPLDRSGMPTRIVAIGEMDEINQIIGGNETMTWKELVEKLRAMLQSEEVTLSQIVAALGVDVKQLAGEMESDWVNGLNGDSTRLKSLEQILQGVSGEMEVDELAKQAVEALQAKRQADRNAVISEVIKEKVTGEMAQGLVLKMINPSEDATKEQIAGEVEELLKDETVKSALSAHFVSSTPIVGEMNNPNNPNASKYTKTRNSSI</sequence>
<gene>
    <name evidence="3" type="ORF">AJ85_05690</name>
    <name evidence="2" type="ORF">BALCAV_0213660</name>
</gene>
<keyword evidence="4" id="KW-1185">Reference proteome</keyword>
<dbReference type="EMBL" id="ALPT02000044">
    <property type="protein sequence ID" value="KGA96860.1"/>
    <property type="molecule type" value="Genomic_DNA"/>
</dbReference>
<dbReference type="Proteomes" id="UP000002754">
    <property type="component" value="Unassembled WGS sequence"/>
</dbReference>
<evidence type="ECO:0000256" key="1">
    <source>
        <dbReference type="SAM" id="MobiDB-lite"/>
    </source>
</evidence>
<evidence type="ECO:0000313" key="2">
    <source>
        <dbReference type="EMBL" id="KGA96860.1"/>
    </source>
</evidence>
<proteinExistence type="predicted"/>
<comment type="caution">
    <text evidence="2">The sequence shown here is derived from an EMBL/GenBank/DDBJ whole genome shotgun (WGS) entry which is preliminary data.</text>
</comment>
<evidence type="ECO:0000313" key="4">
    <source>
        <dbReference type="Proteomes" id="UP000002754"/>
    </source>
</evidence>
<reference evidence="3 5" key="2">
    <citation type="submission" date="2014-01" db="EMBL/GenBank/DDBJ databases">
        <title>Draft genome sequencing of Bacillus alcalophilus CGMCC 1.3604.</title>
        <authorList>
            <person name="Yang J."/>
            <person name="Diao L."/>
            <person name="Yang S."/>
        </authorList>
    </citation>
    <scope>NUCLEOTIDE SEQUENCE [LARGE SCALE GENOMIC DNA]</scope>
    <source>
        <strain evidence="3 5">CGMCC 1.3604</strain>
    </source>
</reference>
<dbReference type="AlphaFoldDB" id="A0A094XDK9"/>
<name>A0A094XDK9_ALKAL</name>
<organism evidence="2 4">
    <name type="scientific">Alkalihalobacillus alcalophilus ATCC 27647 = CGMCC 1.3604</name>
    <dbReference type="NCBI Taxonomy" id="1218173"/>
    <lineage>
        <taxon>Bacteria</taxon>
        <taxon>Bacillati</taxon>
        <taxon>Bacillota</taxon>
        <taxon>Bacilli</taxon>
        <taxon>Bacillales</taxon>
        <taxon>Bacillaceae</taxon>
        <taxon>Alkalihalobacillus</taxon>
    </lineage>
</organism>
<dbReference type="EMBL" id="JALP01000078">
    <property type="protein sequence ID" value="THG91315.1"/>
    <property type="molecule type" value="Genomic_DNA"/>
</dbReference>
<dbReference type="STRING" id="1218173.BALCAV_0213660"/>
<dbReference type="RefSeq" id="WP_003321266.1">
    <property type="nucleotide sequence ID" value="NZ_ALPT02000044.1"/>
</dbReference>